<dbReference type="GO" id="GO:0031090">
    <property type="term" value="C:organelle membrane"/>
    <property type="evidence" value="ECO:0007669"/>
    <property type="project" value="UniProtKB-ARBA"/>
</dbReference>
<dbReference type="PANTHER" id="PTHR10371:SF3">
    <property type="entry name" value="NADH DEHYDROGENASE [UBIQUINONE] FLAVOPROTEIN 2, MITOCHONDRIAL"/>
    <property type="match status" value="1"/>
</dbReference>
<keyword evidence="7" id="KW-0520">NAD</keyword>
<dbReference type="GO" id="GO:1902494">
    <property type="term" value="C:catalytic complex"/>
    <property type="evidence" value="ECO:0007669"/>
    <property type="project" value="UniProtKB-ARBA"/>
</dbReference>
<dbReference type="InterPro" id="IPR042128">
    <property type="entry name" value="NuoE_dom"/>
</dbReference>
<dbReference type="NCBIfam" id="TIGR01958">
    <property type="entry name" value="nuoE_fam"/>
    <property type="match status" value="1"/>
</dbReference>
<dbReference type="GO" id="GO:0098796">
    <property type="term" value="C:membrane protein complex"/>
    <property type="evidence" value="ECO:0007669"/>
    <property type="project" value="UniProtKB-ARBA"/>
</dbReference>
<evidence type="ECO:0000256" key="2">
    <source>
        <dbReference type="ARBA" id="ARBA00022714"/>
    </source>
</evidence>
<dbReference type="InterPro" id="IPR002023">
    <property type="entry name" value="NuoE-like"/>
</dbReference>
<keyword evidence="4" id="KW-1278">Translocase</keyword>
<keyword evidence="2" id="KW-0001">2Fe-2S</keyword>
<dbReference type="FunFam" id="1.10.10.1590:FF:000001">
    <property type="entry name" value="NADH-quinone oxidoreductase subunit E"/>
    <property type="match status" value="1"/>
</dbReference>
<dbReference type="GO" id="GO:0003954">
    <property type="term" value="F:NADH dehydrogenase activity"/>
    <property type="evidence" value="ECO:0007669"/>
    <property type="project" value="TreeGrafter"/>
</dbReference>
<comment type="similarity">
    <text evidence="1">Belongs to the complex I 24 kDa subunit family.</text>
</comment>
<dbReference type="GO" id="GO:0051537">
    <property type="term" value="F:2 iron, 2 sulfur cluster binding"/>
    <property type="evidence" value="ECO:0007669"/>
    <property type="project" value="UniProtKB-KW"/>
</dbReference>
<evidence type="ECO:0000256" key="8">
    <source>
        <dbReference type="ARBA" id="ARBA00034078"/>
    </source>
</evidence>
<dbReference type="GO" id="GO:0098662">
    <property type="term" value="P:inorganic cation transmembrane transport"/>
    <property type="evidence" value="ECO:0007669"/>
    <property type="project" value="UniProtKB-ARBA"/>
</dbReference>
<evidence type="ECO:0000256" key="7">
    <source>
        <dbReference type="ARBA" id="ARBA00023027"/>
    </source>
</evidence>
<sequence>MKVSFRDEVLREAERIISLYPRKESALLPILHIAQREFGYISDEVEMYVAELLQIPPIHVREVVSFYTMFRKKPAGRYHIQVCRNISCSLLGSEVLIDYLKRQLKIEEGETTDDGLFTLSTVECLGACGSAPVIQINDVYYENMTKEKLERLIDELRRGGTR</sequence>
<dbReference type="EMBL" id="AP011790">
    <property type="protein sequence ID" value="BAL57977.1"/>
    <property type="molecule type" value="Genomic_DNA"/>
</dbReference>
<evidence type="ECO:0000313" key="9">
    <source>
        <dbReference type="EMBL" id="BAL57977.1"/>
    </source>
</evidence>
<dbReference type="PROSITE" id="PS01099">
    <property type="entry name" value="COMPLEX1_24K"/>
    <property type="match status" value="1"/>
</dbReference>
<evidence type="ECO:0000256" key="3">
    <source>
        <dbReference type="ARBA" id="ARBA00022723"/>
    </source>
</evidence>
<accession>H5SP85</accession>
<dbReference type="Gene3D" id="1.10.10.1590">
    <property type="entry name" value="NADH-quinone oxidoreductase subunit E"/>
    <property type="match status" value="1"/>
</dbReference>
<dbReference type="InterPro" id="IPR041921">
    <property type="entry name" value="NuoE_N"/>
</dbReference>
<dbReference type="GO" id="GO:0046872">
    <property type="term" value="F:metal ion binding"/>
    <property type="evidence" value="ECO:0007669"/>
    <property type="project" value="UniProtKB-KW"/>
</dbReference>
<evidence type="ECO:0000256" key="1">
    <source>
        <dbReference type="ARBA" id="ARBA00010643"/>
    </source>
</evidence>
<dbReference type="GO" id="GO:0022890">
    <property type="term" value="F:inorganic cation transmembrane transporter activity"/>
    <property type="evidence" value="ECO:0007669"/>
    <property type="project" value="UniProtKB-ARBA"/>
</dbReference>
<dbReference type="SUPFAM" id="SSF52833">
    <property type="entry name" value="Thioredoxin-like"/>
    <property type="match status" value="1"/>
</dbReference>
<dbReference type="Pfam" id="PF01257">
    <property type="entry name" value="2Fe-2S_thioredx"/>
    <property type="match status" value="1"/>
</dbReference>
<evidence type="ECO:0000256" key="6">
    <source>
        <dbReference type="ARBA" id="ARBA00023014"/>
    </source>
</evidence>
<keyword evidence="3" id="KW-0479">Metal-binding</keyword>
<dbReference type="InterPro" id="IPR036249">
    <property type="entry name" value="Thioredoxin-like_sf"/>
</dbReference>
<organism evidence="9">
    <name type="scientific">uncultured prokaryote</name>
    <dbReference type="NCBI Taxonomy" id="198431"/>
    <lineage>
        <taxon>unclassified sequences</taxon>
        <taxon>environmental samples</taxon>
    </lineage>
</organism>
<evidence type="ECO:0000256" key="5">
    <source>
        <dbReference type="ARBA" id="ARBA00023004"/>
    </source>
</evidence>
<dbReference type="CDD" id="cd03064">
    <property type="entry name" value="TRX_Fd_NuoE"/>
    <property type="match status" value="1"/>
</dbReference>
<dbReference type="AlphaFoldDB" id="H5SP85"/>
<keyword evidence="6" id="KW-0411">Iron-sulfur</keyword>
<reference evidence="9" key="1">
    <citation type="journal article" date="2005" name="Environ. Microbiol.">
        <title>Genetic and functional properties of uncultivated thermophilic crenarchaeotes from a subsurface gold mine as revealed by analysis of genome fragments.</title>
        <authorList>
            <person name="Nunoura T."/>
            <person name="Hirayama H."/>
            <person name="Takami H."/>
            <person name="Oida H."/>
            <person name="Nishi S."/>
            <person name="Shimamura S."/>
            <person name="Suzuki Y."/>
            <person name="Inagaki F."/>
            <person name="Takai K."/>
            <person name="Nealson K.H."/>
            <person name="Horikoshi K."/>
        </authorList>
    </citation>
    <scope>NUCLEOTIDE SEQUENCE</scope>
</reference>
<dbReference type="GO" id="GO:0008324">
    <property type="term" value="F:monoatomic cation transmembrane transporter activity"/>
    <property type="evidence" value="ECO:0007669"/>
    <property type="project" value="UniProtKB-ARBA"/>
</dbReference>
<gene>
    <name evidence="9" type="ORF">HGMM_F53F08C14</name>
</gene>
<keyword evidence="5" id="KW-0408">Iron</keyword>
<dbReference type="PIRSF" id="PIRSF000216">
    <property type="entry name" value="NADH_DH_24kDa"/>
    <property type="match status" value="1"/>
</dbReference>
<protein>
    <submittedName>
        <fullName evidence="9">NADH dehydrogenase I subunit E</fullName>
    </submittedName>
</protein>
<dbReference type="Gene3D" id="3.40.30.10">
    <property type="entry name" value="Glutaredoxin"/>
    <property type="match status" value="1"/>
</dbReference>
<name>H5SP85_9ZZZZ</name>
<dbReference type="PANTHER" id="PTHR10371">
    <property type="entry name" value="NADH DEHYDROGENASE UBIQUINONE FLAVOPROTEIN 2, MITOCHONDRIAL"/>
    <property type="match status" value="1"/>
</dbReference>
<reference evidence="9" key="2">
    <citation type="journal article" date="2012" name="PLoS ONE">
        <title>A Deeply Branching Thermophilic Bacterium with an Ancient Acetyl-CoA Pathway Dominates a Subsurface Ecosystem.</title>
        <authorList>
            <person name="Takami H."/>
            <person name="Noguchi H."/>
            <person name="Takaki Y."/>
            <person name="Uchiyama I."/>
            <person name="Toyoda A."/>
            <person name="Nishi S."/>
            <person name="Chee G.-J."/>
            <person name="Arai W."/>
            <person name="Nunoura T."/>
            <person name="Itoh T."/>
            <person name="Hattori M."/>
            <person name="Takai K."/>
        </authorList>
    </citation>
    <scope>NUCLEOTIDE SEQUENCE</scope>
</reference>
<dbReference type="GO" id="GO:0022804">
    <property type="term" value="F:active transmembrane transporter activity"/>
    <property type="evidence" value="ECO:0007669"/>
    <property type="project" value="UniProtKB-ARBA"/>
</dbReference>
<comment type="cofactor">
    <cofactor evidence="8">
        <name>[2Fe-2S] cluster</name>
        <dbReference type="ChEBI" id="CHEBI:190135"/>
    </cofactor>
</comment>
<evidence type="ECO:0000256" key="4">
    <source>
        <dbReference type="ARBA" id="ARBA00022967"/>
    </source>
</evidence>
<proteinExistence type="inferred from homology"/>
<dbReference type="FunFam" id="3.40.30.10:FF:000022">
    <property type="entry name" value="NADH dehydrogenase flavoprotein 2, mitochondrial"/>
    <property type="match status" value="1"/>
</dbReference>